<organism evidence="1 2">
    <name type="scientific">Hypsibius exemplaris</name>
    <name type="common">Freshwater tardigrade</name>
    <dbReference type="NCBI Taxonomy" id="2072580"/>
    <lineage>
        <taxon>Eukaryota</taxon>
        <taxon>Metazoa</taxon>
        <taxon>Ecdysozoa</taxon>
        <taxon>Tardigrada</taxon>
        <taxon>Eutardigrada</taxon>
        <taxon>Parachela</taxon>
        <taxon>Hypsibioidea</taxon>
        <taxon>Hypsibiidae</taxon>
        <taxon>Hypsibius</taxon>
    </lineage>
</organism>
<gene>
    <name evidence="1" type="ORF">BV898_17088</name>
</gene>
<accession>A0A9X6RMH4</accession>
<dbReference type="AlphaFoldDB" id="A0A9X6RMH4"/>
<evidence type="ECO:0000313" key="1">
    <source>
        <dbReference type="EMBL" id="OWA52641.1"/>
    </source>
</evidence>
<name>A0A9X6RMH4_HYPEX</name>
<dbReference type="EMBL" id="MTYJ01000278">
    <property type="protein sequence ID" value="OWA52641.1"/>
    <property type="molecule type" value="Genomic_DNA"/>
</dbReference>
<protein>
    <submittedName>
        <fullName evidence="1">Uncharacterized protein</fullName>
    </submittedName>
</protein>
<sequence length="97" mass="11081">MMTDGRSQPLSCILASDRSFQLFHNRFITQTNRPTDRPSYEGTGGPFERHHAVWTMNGQSGYLTVTSLLWQTVHYPDRLSTFETDRPPPQQPSIVEG</sequence>
<proteinExistence type="predicted"/>
<reference evidence="2" key="1">
    <citation type="submission" date="2017-01" db="EMBL/GenBank/DDBJ databases">
        <title>Comparative genomics of anhydrobiosis in the tardigrade Hypsibius dujardini.</title>
        <authorList>
            <person name="Yoshida Y."/>
            <person name="Koutsovoulos G."/>
            <person name="Laetsch D."/>
            <person name="Stevens L."/>
            <person name="Kumar S."/>
            <person name="Horikawa D."/>
            <person name="Ishino K."/>
            <person name="Komine S."/>
            <person name="Tomita M."/>
            <person name="Blaxter M."/>
            <person name="Arakawa K."/>
        </authorList>
    </citation>
    <scope>NUCLEOTIDE SEQUENCE [LARGE SCALE GENOMIC DNA]</scope>
    <source>
        <strain evidence="2">Z151</strain>
    </source>
</reference>
<keyword evidence="2" id="KW-1185">Reference proteome</keyword>
<comment type="caution">
    <text evidence="1">The sequence shown here is derived from an EMBL/GenBank/DDBJ whole genome shotgun (WGS) entry which is preliminary data.</text>
</comment>
<dbReference type="Proteomes" id="UP000192578">
    <property type="component" value="Unassembled WGS sequence"/>
</dbReference>
<evidence type="ECO:0000313" key="2">
    <source>
        <dbReference type="Proteomes" id="UP000192578"/>
    </source>
</evidence>